<sequence length="308" mass="35817">MNWRYQKDDARLKMDSYIQSLGQAIEEGRSPGLDALKVAECDVERFTGPPCLRLVRKEGEEQHEVSVTIPGIICEKTLPPVYQVRSSKPEHVRYFRQFVRLTGLGSHTFEASQDRLNEVFERFRSAEGVENMKGFNFGRYEEQYCVDLHSRYLTERRYVPGQRHIDFTNDIDPDHALEDARDTQFIRVEDNVVQYSKKVDGADGVAYYEPLAPKEFKEGDIVEATGTFIAYPAGEEGEYKLVFCLRALTMLCSTFREESRIPKRKAEDDRHEKSRKRTQLPSGRSVKRNYITYGPRDTVRKEERGMFQ</sequence>
<gene>
    <name evidence="2" type="ORF">DFP72DRAFT_1073993</name>
    <name evidence="3" type="ORF">DFP72DRAFT_1073997</name>
</gene>
<protein>
    <submittedName>
        <fullName evidence="2">Uncharacterized protein</fullName>
    </submittedName>
</protein>
<dbReference type="OrthoDB" id="3269456at2759"/>
<reference evidence="2 4" key="1">
    <citation type="submission" date="2020-07" db="EMBL/GenBank/DDBJ databases">
        <title>Comparative genomics of pyrophilous fungi reveals a link between fire events and developmental genes.</title>
        <authorList>
            <consortium name="DOE Joint Genome Institute"/>
            <person name="Steindorff A.S."/>
            <person name="Carver A."/>
            <person name="Calhoun S."/>
            <person name="Stillman K."/>
            <person name="Liu H."/>
            <person name="Lipzen A."/>
            <person name="Pangilinan J."/>
            <person name="Labutti K."/>
            <person name="Bruns T.D."/>
            <person name="Grigoriev I.V."/>
        </authorList>
    </citation>
    <scope>NUCLEOTIDE SEQUENCE [LARGE SCALE GENOMIC DNA]</scope>
    <source>
        <strain evidence="2 4">CBS 144469</strain>
    </source>
</reference>
<accession>A0A8H6LYD1</accession>
<feature type="compositionally biased region" description="Basic and acidic residues" evidence="1">
    <location>
        <begin position="297"/>
        <end position="308"/>
    </location>
</feature>
<feature type="region of interest" description="Disordered" evidence="1">
    <location>
        <begin position="261"/>
        <end position="308"/>
    </location>
</feature>
<comment type="caution">
    <text evidence="2">The sequence shown here is derived from an EMBL/GenBank/DDBJ whole genome shotgun (WGS) entry which is preliminary data.</text>
</comment>
<evidence type="ECO:0000313" key="3">
    <source>
        <dbReference type="EMBL" id="KAF6748643.1"/>
    </source>
</evidence>
<dbReference type="EMBL" id="JACGCI010000069">
    <property type="protein sequence ID" value="KAF6748643.1"/>
    <property type="molecule type" value="Genomic_DNA"/>
</dbReference>
<dbReference type="EMBL" id="JACGCI010000069">
    <property type="protein sequence ID" value="KAF6748638.1"/>
    <property type="molecule type" value="Genomic_DNA"/>
</dbReference>
<evidence type="ECO:0000313" key="4">
    <source>
        <dbReference type="Proteomes" id="UP000521943"/>
    </source>
</evidence>
<proteinExistence type="predicted"/>
<dbReference type="Proteomes" id="UP000521943">
    <property type="component" value="Unassembled WGS sequence"/>
</dbReference>
<dbReference type="AlphaFoldDB" id="A0A8H6LYD1"/>
<keyword evidence="4" id="KW-1185">Reference proteome</keyword>
<name>A0A8H6LYD1_9AGAR</name>
<feature type="compositionally biased region" description="Basic and acidic residues" evidence="1">
    <location>
        <begin position="261"/>
        <end position="272"/>
    </location>
</feature>
<evidence type="ECO:0000313" key="2">
    <source>
        <dbReference type="EMBL" id="KAF6748638.1"/>
    </source>
</evidence>
<evidence type="ECO:0000256" key="1">
    <source>
        <dbReference type="SAM" id="MobiDB-lite"/>
    </source>
</evidence>
<organism evidence="2 4">
    <name type="scientific">Ephemerocybe angulata</name>
    <dbReference type="NCBI Taxonomy" id="980116"/>
    <lineage>
        <taxon>Eukaryota</taxon>
        <taxon>Fungi</taxon>
        <taxon>Dikarya</taxon>
        <taxon>Basidiomycota</taxon>
        <taxon>Agaricomycotina</taxon>
        <taxon>Agaricomycetes</taxon>
        <taxon>Agaricomycetidae</taxon>
        <taxon>Agaricales</taxon>
        <taxon>Agaricineae</taxon>
        <taxon>Psathyrellaceae</taxon>
        <taxon>Ephemerocybe</taxon>
    </lineage>
</organism>